<dbReference type="AlphaFoldDB" id="A0A1D3CYQ1"/>
<sequence length="141" mass="14931">MTAPAVVSGFLSPTLRRMMRATLQGAPEAQLHIASLPATLELNPSHELVTSLYHLRTTNPDVATLLVEQLFDNACVAAGIMEEPKSMLPRLNELLSLTARYAYHHAGGPVTSTPSGDSAESKDDAAKEAHVASTATDNPVA</sequence>
<dbReference type="InterPro" id="IPR037196">
    <property type="entry name" value="HSP90_C"/>
</dbReference>
<dbReference type="GO" id="GO:0051082">
    <property type="term" value="F:unfolded protein binding"/>
    <property type="evidence" value="ECO:0007669"/>
    <property type="project" value="InterPro"/>
</dbReference>
<proteinExistence type="inferred from homology"/>
<keyword evidence="5" id="KW-1185">Reference proteome</keyword>
<protein>
    <submittedName>
        <fullName evidence="4">Heat shock protein</fullName>
    </submittedName>
</protein>
<comment type="similarity">
    <text evidence="1">Belongs to the heat shock protein 90 family.</text>
</comment>
<feature type="region of interest" description="Disordered" evidence="3">
    <location>
        <begin position="106"/>
        <end position="141"/>
    </location>
</feature>
<dbReference type="InterPro" id="IPR001404">
    <property type="entry name" value="Hsp90_fam"/>
</dbReference>
<evidence type="ECO:0000256" key="2">
    <source>
        <dbReference type="ARBA" id="ARBA00023186"/>
    </source>
</evidence>
<keyword evidence="4" id="KW-0346">Stress response</keyword>
<comment type="caution">
    <text evidence="4">The sequence shown here is derived from an EMBL/GenBank/DDBJ whole genome shotgun (WGS) entry which is preliminary data.</text>
</comment>
<dbReference type="GO" id="GO:0005524">
    <property type="term" value="F:ATP binding"/>
    <property type="evidence" value="ECO:0007669"/>
    <property type="project" value="InterPro"/>
</dbReference>
<dbReference type="GO" id="GO:0016887">
    <property type="term" value="F:ATP hydrolysis activity"/>
    <property type="evidence" value="ECO:0007669"/>
    <property type="project" value="InterPro"/>
</dbReference>
<dbReference type="InParanoid" id="A0A1D3CYQ1"/>
<gene>
    <name evidence="4" type="ORF">cyc_09106</name>
</gene>
<evidence type="ECO:0000256" key="3">
    <source>
        <dbReference type="SAM" id="MobiDB-lite"/>
    </source>
</evidence>
<evidence type="ECO:0000256" key="1">
    <source>
        <dbReference type="ARBA" id="ARBA00008239"/>
    </source>
</evidence>
<feature type="compositionally biased region" description="Basic and acidic residues" evidence="3">
    <location>
        <begin position="119"/>
        <end position="130"/>
    </location>
</feature>
<dbReference type="Proteomes" id="UP000095192">
    <property type="component" value="Unassembled WGS sequence"/>
</dbReference>
<dbReference type="Gene3D" id="1.20.120.790">
    <property type="entry name" value="Heat shock protein 90, C-terminal domain"/>
    <property type="match status" value="1"/>
</dbReference>
<keyword evidence="2" id="KW-0143">Chaperone</keyword>
<accession>A0A1D3CYQ1</accession>
<dbReference type="Pfam" id="PF00183">
    <property type="entry name" value="HSP90"/>
    <property type="match status" value="1"/>
</dbReference>
<dbReference type="SUPFAM" id="SSF110942">
    <property type="entry name" value="HSP90 C-terminal domain"/>
    <property type="match status" value="1"/>
</dbReference>
<name>A0A1D3CYQ1_9EIME</name>
<organism evidence="4 5">
    <name type="scientific">Cyclospora cayetanensis</name>
    <dbReference type="NCBI Taxonomy" id="88456"/>
    <lineage>
        <taxon>Eukaryota</taxon>
        <taxon>Sar</taxon>
        <taxon>Alveolata</taxon>
        <taxon>Apicomplexa</taxon>
        <taxon>Conoidasida</taxon>
        <taxon>Coccidia</taxon>
        <taxon>Eucoccidiorida</taxon>
        <taxon>Eimeriorina</taxon>
        <taxon>Eimeriidae</taxon>
        <taxon>Cyclospora</taxon>
    </lineage>
</organism>
<dbReference type="EMBL" id="JROU02001484">
    <property type="protein sequence ID" value="OEH76337.1"/>
    <property type="molecule type" value="Genomic_DNA"/>
</dbReference>
<evidence type="ECO:0000313" key="5">
    <source>
        <dbReference type="Proteomes" id="UP000095192"/>
    </source>
</evidence>
<dbReference type="VEuPathDB" id="ToxoDB:cyc_09106"/>
<evidence type="ECO:0000313" key="4">
    <source>
        <dbReference type="EMBL" id="OEH76337.1"/>
    </source>
</evidence>
<reference evidence="4 5" key="1">
    <citation type="journal article" date="2016" name="BMC Genomics">
        <title>Comparative genomics reveals Cyclospora cayetanensis possesses coccidia-like metabolism and invasion components but unique surface antigens.</title>
        <authorList>
            <person name="Liu S."/>
            <person name="Wang L."/>
            <person name="Zheng H."/>
            <person name="Xu Z."/>
            <person name="Roellig D.M."/>
            <person name="Li N."/>
            <person name="Frace M.A."/>
            <person name="Tang K."/>
            <person name="Arrowood M.J."/>
            <person name="Moss D.M."/>
            <person name="Zhang L."/>
            <person name="Feng Y."/>
            <person name="Xiao L."/>
        </authorList>
    </citation>
    <scope>NUCLEOTIDE SEQUENCE [LARGE SCALE GENOMIC DNA]</scope>
    <source>
        <strain evidence="4 5">CHN_HEN01</strain>
    </source>
</reference>
<dbReference type="GO" id="GO:0140662">
    <property type="term" value="F:ATP-dependent protein folding chaperone"/>
    <property type="evidence" value="ECO:0007669"/>
    <property type="project" value="InterPro"/>
</dbReference>